<sequence length="161" mass="18137">MEIPVYATRSSVAEGHRPFDRGTATWSKPSFSSIRFCAHLHTLQLSMASPQLEDVFAMEYQIFSSIRSPNLRIACIDHMATEPIKLPSSWPSFVSVLASPKFGSLMELYLSFVPSWSLRYVRSPNLPKLFEEIKVAFADFYARGILKLPNGDSTLCGHHPK</sequence>
<evidence type="ECO:0000313" key="2">
    <source>
        <dbReference type="Proteomes" id="UP000250043"/>
    </source>
</evidence>
<gene>
    <name evidence="1" type="ORF">OBBRIDRAFT_419764</name>
</gene>
<keyword evidence="2" id="KW-1185">Reference proteome</keyword>
<dbReference type="Proteomes" id="UP000250043">
    <property type="component" value="Unassembled WGS sequence"/>
</dbReference>
<accession>A0A8E2ASB2</accession>
<dbReference type="EMBL" id="KV722690">
    <property type="protein sequence ID" value="OCH84315.1"/>
    <property type="molecule type" value="Genomic_DNA"/>
</dbReference>
<reference evidence="1 2" key="1">
    <citation type="submission" date="2016-07" db="EMBL/GenBank/DDBJ databases">
        <title>Draft genome of the white-rot fungus Obba rivulosa 3A-2.</title>
        <authorList>
            <consortium name="DOE Joint Genome Institute"/>
            <person name="Miettinen O."/>
            <person name="Riley R."/>
            <person name="Acob R."/>
            <person name="Barry K."/>
            <person name="Cullen D."/>
            <person name="De Vries R."/>
            <person name="Hainaut M."/>
            <person name="Hatakka A."/>
            <person name="Henrissat B."/>
            <person name="Hilden K."/>
            <person name="Kuo R."/>
            <person name="Labutti K."/>
            <person name="Lipzen A."/>
            <person name="Makela M.R."/>
            <person name="Sandor L."/>
            <person name="Spatafora J.W."/>
            <person name="Grigoriev I.V."/>
            <person name="Hibbett D.S."/>
        </authorList>
    </citation>
    <scope>NUCLEOTIDE SEQUENCE [LARGE SCALE GENOMIC DNA]</scope>
    <source>
        <strain evidence="1 2">3A-2</strain>
    </source>
</reference>
<proteinExistence type="predicted"/>
<organism evidence="1 2">
    <name type="scientific">Obba rivulosa</name>
    <dbReference type="NCBI Taxonomy" id="1052685"/>
    <lineage>
        <taxon>Eukaryota</taxon>
        <taxon>Fungi</taxon>
        <taxon>Dikarya</taxon>
        <taxon>Basidiomycota</taxon>
        <taxon>Agaricomycotina</taxon>
        <taxon>Agaricomycetes</taxon>
        <taxon>Polyporales</taxon>
        <taxon>Gelatoporiaceae</taxon>
        <taxon>Obba</taxon>
    </lineage>
</organism>
<name>A0A8E2ASB2_9APHY</name>
<dbReference type="AlphaFoldDB" id="A0A8E2ASB2"/>
<protein>
    <submittedName>
        <fullName evidence="1">Uncharacterized protein</fullName>
    </submittedName>
</protein>
<evidence type="ECO:0000313" key="1">
    <source>
        <dbReference type="EMBL" id="OCH84315.1"/>
    </source>
</evidence>